<gene>
    <name evidence="1" type="ORF">C7419_101867</name>
</gene>
<dbReference type="RefSeq" id="WP_244214460.1">
    <property type="nucleotide sequence ID" value="NZ_CAJPUX010000009.1"/>
</dbReference>
<dbReference type="GeneID" id="98344345"/>
<evidence type="ECO:0000313" key="2">
    <source>
        <dbReference type="Proteomes" id="UP000245754"/>
    </source>
</evidence>
<sequence>MDMLYLLVPMSLVLVALIAAALWWALHAGQYDDLDRPAEAILLDNDRIVATRHDSVTLRNAPQKSSSQFPQS</sequence>
<dbReference type="Proteomes" id="UP000245754">
    <property type="component" value="Unassembled WGS sequence"/>
</dbReference>
<organism evidence="1 2">
    <name type="scientific">Cupriavidus plantarum</name>
    <dbReference type="NCBI Taxonomy" id="942865"/>
    <lineage>
        <taxon>Bacteria</taxon>
        <taxon>Pseudomonadati</taxon>
        <taxon>Pseudomonadota</taxon>
        <taxon>Betaproteobacteria</taxon>
        <taxon>Burkholderiales</taxon>
        <taxon>Burkholderiaceae</taxon>
        <taxon>Cupriavidus</taxon>
    </lineage>
</organism>
<dbReference type="InterPro" id="IPR004714">
    <property type="entry name" value="Cyt_oxidase_maturation_cbb3"/>
</dbReference>
<dbReference type="EMBL" id="QGGT01000001">
    <property type="protein sequence ID" value="PWK36991.1"/>
    <property type="molecule type" value="Genomic_DNA"/>
</dbReference>
<name>A0A316EXB1_9BURK</name>
<dbReference type="PANTHER" id="PTHR41532:SF1">
    <property type="entry name" value="FIXS PROTEIN"/>
    <property type="match status" value="1"/>
</dbReference>
<evidence type="ECO:0000313" key="1">
    <source>
        <dbReference type="EMBL" id="PWK36991.1"/>
    </source>
</evidence>
<dbReference type="PANTHER" id="PTHR41532">
    <property type="entry name" value="FIXS PROTEIN"/>
    <property type="match status" value="1"/>
</dbReference>
<reference evidence="1 2" key="1">
    <citation type="submission" date="2018-05" db="EMBL/GenBank/DDBJ databases">
        <title>Genomic Encyclopedia of Type Strains, Phase IV (KMG-V): Genome sequencing to study the core and pangenomes of soil and plant-associated prokaryotes.</title>
        <authorList>
            <person name="Whitman W."/>
        </authorList>
    </citation>
    <scope>NUCLEOTIDE SEQUENCE [LARGE SCALE GENOMIC DNA]</scope>
    <source>
        <strain evidence="1 2">SLV-132</strain>
    </source>
</reference>
<proteinExistence type="predicted"/>
<dbReference type="NCBIfam" id="TIGR00847">
    <property type="entry name" value="ccoS"/>
    <property type="match status" value="1"/>
</dbReference>
<comment type="caution">
    <text evidence="1">The sequence shown here is derived from an EMBL/GenBank/DDBJ whole genome shotgun (WGS) entry which is preliminary data.</text>
</comment>
<protein>
    <submittedName>
        <fullName evidence="1">Cbb3-type cytochrome oxidase maturation protein</fullName>
    </submittedName>
</protein>
<keyword evidence="2" id="KW-1185">Reference proteome</keyword>
<dbReference type="Pfam" id="PF03597">
    <property type="entry name" value="FixS"/>
    <property type="match status" value="1"/>
</dbReference>
<dbReference type="AlphaFoldDB" id="A0A316EXB1"/>
<accession>A0A316EXB1</accession>